<keyword evidence="5" id="KW-1185">Reference proteome</keyword>
<dbReference type="InterPro" id="IPR012677">
    <property type="entry name" value="Nucleotide-bd_a/b_plait_sf"/>
</dbReference>
<evidence type="ECO:0000256" key="2">
    <source>
        <dbReference type="PROSITE-ProRule" id="PRU00176"/>
    </source>
</evidence>
<dbReference type="GO" id="GO:0003723">
    <property type="term" value="F:RNA binding"/>
    <property type="evidence" value="ECO:0007669"/>
    <property type="project" value="UniProtKB-UniRule"/>
</dbReference>
<dbReference type="InterPro" id="IPR000504">
    <property type="entry name" value="RRM_dom"/>
</dbReference>
<name>A0AAD5UD82_9FUNG</name>
<dbReference type="InterPro" id="IPR035979">
    <property type="entry name" value="RBD_domain_sf"/>
</dbReference>
<accession>A0AAD5UD82</accession>
<dbReference type="PANTHER" id="PTHR15241:SF386">
    <property type="entry name" value="RNA-BINDING REGION RNP-1 DOMAIN-CONTAINING PROTEIN-RELATED"/>
    <property type="match status" value="1"/>
</dbReference>
<dbReference type="EMBL" id="JADGKB010000177">
    <property type="protein sequence ID" value="KAJ3251572.1"/>
    <property type="molecule type" value="Genomic_DNA"/>
</dbReference>
<dbReference type="InterPro" id="IPR048289">
    <property type="entry name" value="RRM2_NsCP33-like"/>
</dbReference>
<dbReference type="Pfam" id="PF00076">
    <property type="entry name" value="RRM_1"/>
    <property type="match status" value="1"/>
</dbReference>
<dbReference type="PROSITE" id="PS50102">
    <property type="entry name" value="RRM"/>
    <property type="match status" value="1"/>
</dbReference>
<dbReference type="PANTHER" id="PTHR15241">
    <property type="entry name" value="TRANSFORMER-2-RELATED"/>
    <property type="match status" value="1"/>
</dbReference>
<sequence length="103" mass="12008">MFFKRAFHSFPKQLQKLYVGNIAWTSTEDQLRQPFSKFGSILDVFIVRDRLTGRSRGFAFVEFANKQDAEKAKQELDGTTLNGRVLKVNLAVDRERKTFNNEF</sequence>
<proteinExistence type="predicted"/>
<protein>
    <recommendedName>
        <fullName evidence="3">RRM domain-containing protein</fullName>
    </recommendedName>
</protein>
<dbReference type="InterPro" id="IPR003954">
    <property type="entry name" value="RRM_euk-type"/>
</dbReference>
<dbReference type="AlphaFoldDB" id="A0AAD5UD82"/>
<dbReference type="Proteomes" id="UP001210925">
    <property type="component" value="Unassembled WGS sequence"/>
</dbReference>
<organism evidence="4 5">
    <name type="scientific">Boothiomyces macroporosus</name>
    <dbReference type="NCBI Taxonomy" id="261099"/>
    <lineage>
        <taxon>Eukaryota</taxon>
        <taxon>Fungi</taxon>
        <taxon>Fungi incertae sedis</taxon>
        <taxon>Chytridiomycota</taxon>
        <taxon>Chytridiomycota incertae sedis</taxon>
        <taxon>Chytridiomycetes</taxon>
        <taxon>Rhizophydiales</taxon>
        <taxon>Terramycetaceae</taxon>
        <taxon>Boothiomyces</taxon>
    </lineage>
</organism>
<evidence type="ECO:0000313" key="4">
    <source>
        <dbReference type="EMBL" id="KAJ3251572.1"/>
    </source>
</evidence>
<gene>
    <name evidence="4" type="ORF">HK103_002251</name>
</gene>
<dbReference type="Gene3D" id="3.30.70.330">
    <property type="match status" value="1"/>
</dbReference>
<keyword evidence="1 2" id="KW-0694">RNA-binding</keyword>
<dbReference type="CDD" id="cd21608">
    <property type="entry name" value="RRM2_NsCP33_like"/>
    <property type="match status" value="1"/>
</dbReference>
<feature type="domain" description="RRM" evidence="3">
    <location>
        <begin position="15"/>
        <end position="93"/>
    </location>
</feature>
<comment type="caution">
    <text evidence="4">The sequence shown here is derived from an EMBL/GenBank/DDBJ whole genome shotgun (WGS) entry which is preliminary data.</text>
</comment>
<evidence type="ECO:0000256" key="1">
    <source>
        <dbReference type="ARBA" id="ARBA00022884"/>
    </source>
</evidence>
<evidence type="ECO:0000259" key="3">
    <source>
        <dbReference type="PROSITE" id="PS50102"/>
    </source>
</evidence>
<dbReference type="SUPFAM" id="SSF54928">
    <property type="entry name" value="RNA-binding domain, RBD"/>
    <property type="match status" value="1"/>
</dbReference>
<reference evidence="4" key="1">
    <citation type="submission" date="2020-05" db="EMBL/GenBank/DDBJ databases">
        <title>Phylogenomic resolution of chytrid fungi.</title>
        <authorList>
            <person name="Stajich J.E."/>
            <person name="Amses K."/>
            <person name="Simmons R."/>
            <person name="Seto K."/>
            <person name="Myers J."/>
            <person name="Bonds A."/>
            <person name="Quandt C.A."/>
            <person name="Barry K."/>
            <person name="Liu P."/>
            <person name="Grigoriev I."/>
            <person name="Longcore J.E."/>
            <person name="James T.Y."/>
        </authorList>
    </citation>
    <scope>NUCLEOTIDE SEQUENCE</scope>
    <source>
        <strain evidence="4">PLAUS21</strain>
    </source>
</reference>
<dbReference type="SMART" id="SM00360">
    <property type="entry name" value="RRM"/>
    <property type="match status" value="1"/>
</dbReference>
<evidence type="ECO:0000313" key="5">
    <source>
        <dbReference type="Proteomes" id="UP001210925"/>
    </source>
</evidence>
<dbReference type="SMART" id="SM00361">
    <property type="entry name" value="RRM_1"/>
    <property type="match status" value="1"/>
</dbReference>